<feature type="repeat" description="Solcar" evidence="4">
    <location>
        <begin position="266"/>
        <end position="348"/>
    </location>
</feature>
<feature type="region of interest" description="Disordered" evidence="6">
    <location>
        <begin position="14"/>
        <end position="35"/>
    </location>
</feature>
<evidence type="ECO:0000256" key="3">
    <source>
        <dbReference type="ARBA" id="ARBA00023136"/>
    </source>
</evidence>
<dbReference type="GO" id="GO:0016020">
    <property type="term" value="C:membrane"/>
    <property type="evidence" value="ECO:0007669"/>
    <property type="project" value="UniProtKB-SubCell"/>
</dbReference>
<dbReference type="Pfam" id="PF00153">
    <property type="entry name" value="Mito_carr"/>
    <property type="match status" value="2"/>
</dbReference>
<keyword evidence="3 4" id="KW-0472">Membrane</keyword>
<comment type="similarity">
    <text evidence="5">Belongs to the mitochondrial carrier (TC 2.A.29) family.</text>
</comment>
<protein>
    <recommendedName>
        <fullName evidence="8">Mitochondrial carrier protein</fullName>
    </recommendedName>
</protein>
<evidence type="ECO:0000256" key="6">
    <source>
        <dbReference type="SAM" id="MobiDB-lite"/>
    </source>
</evidence>
<keyword evidence="5" id="KW-0813">Transport</keyword>
<feature type="repeat" description="Solcar" evidence="4">
    <location>
        <begin position="137"/>
        <end position="237"/>
    </location>
</feature>
<dbReference type="SUPFAM" id="SSF103506">
    <property type="entry name" value="Mitochondrial carrier"/>
    <property type="match status" value="1"/>
</dbReference>
<evidence type="ECO:0000256" key="5">
    <source>
        <dbReference type="RuleBase" id="RU000488"/>
    </source>
</evidence>
<dbReference type="Gene3D" id="1.50.40.10">
    <property type="entry name" value="Mitochondrial carrier domain"/>
    <property type="match status" value="1"/>
</dbReference>
<dbReference type="PANTHER" id="PTHR46080">
    <property type="entry name" value="MITOCHONDRIAL SUBSTRATE CARRIER FAMILY PROTEIN J"/>
    <property type="match status" value="1"/>
</dbReference>
<evidence type="ECO:0008006" key="8">
    <source>
        <dbReference type="Google" id="ProtNLM"/>
    </source>
</evidence>
<evidence type="ECO:0000256" key="4">
    <source>
        <dbReference type="PROSITE-ProRule" id="PRU00282"/>
    </source>
</evidence>
<reference evidence="7" key="1">
    <citation type="submission" date="2021-01" db="EMBL/GenBank/DDBJ databases">
        <authorList>
            <person name="Corre E."/>
            <person name="Pelletier E."/>
            <person name="Niang G."/>
            <person name="Scheremetjew M."/>
            <person name="Finn R."/>
            <person name="Kale V."/>
            <person name="Holt S."/>
            <person name="Cochrane G."/>
            <person name="Meng A."/>
            <person name="Brown T."/>
            <person name="Cohen L."/>
        </authorList>
    </citation>
    <scope>NUCLEOTIDE SEQUENCE</scope>
    <source>
        <strain evidence="7">CCAP 1951/1</strain>
    </source>
</reference>
<keyword evidence="2 4" id="KW-0812">Transmembrane</keyword>
<comment type="subcellular location">
    <subcellularLocation>
        <location evidence="1">Membrane</location>
        <topology evidence="1">Multi-pass membrane protein</topology>
    </subcellularLocation>
</comment>
<dbReference type="EMBL" id="HBGF01040217">
    <property type="protein sequence ID" value="CAD9139569.1"/>
    <property type="molecule type" value="Transcribed_RNA"/>
</dbReference>
<accession>A0A7S1QIH6</accession>
<organism evidence="7">
    <name type="scientific">Neobodo designis</name>
    <name type="common">Flagellated protozoan</name>
    <name type="synonym">Bodo designis</name>
    <dbReference type="NCBI Taxonomy" id="312471"/>
    <lineage>
        <taxon>Eukaryota</taxon>
        <taxon>Discoba</taxon>
        <taxon>Euglenozoa</taxon>
        <taxon>Kinetoplastea</taxon>
        <taxon>Metakinetoplastina</taxon>
        <taxon>Neobodonida</taxon>
        <taxon>Neobodo</taxon>
    </lineage>
</organism>
<gene>
    <name evidence="7" type="ORF">NDES1114_LOCUS26924</name>
</gene>
<evidence type="ECO:0000256" key="2">
    <source>
        <dbReference type="ARBA" id="ARBA00022692"/>
    </source>
</evidence>
<sequence length="354" mass="37950">MTAVASFDMELEHSPVASATRPSAPPPANDGEGEATNAVTRSYEHLQFGSFIGYCALFGAMRTVAYHPMSIALARKQGLADYGNLSTTTILRRLVRLEGGAAALSTGLLAMVLANSTSEAIYLGAFELLRFKLPIESDITRDAAAGYAGDAACRLVYTPMLLVSNKQMTQTAPIVDAAAAGKRTVLPRSENGIATVMRNVHATSGAAGFFRGLAPTITVGCSWSALWWAIYGQTKAVLYDHVAPRMPTPESRLGSHLPAALIDRKDNLLLNWTASIVTSGSTACVFNPFLVVRTRLQIDPQSTMRSVCRQVYREAGVAGFWKGTVLSIGACVFDGVMSVSCYEWAKILSDRTLQ</sequence>
<dbReference type="InterPro" id="IPR023395">
    <property type="entry name" value="MCP_dom_sf"/>
</dbReference>
<dbReference type="PANTHER" id="PTHR46080:SF7">
    <property type="entry name" value="CARRIER PROTEIN, PUTATIVE-RELATED"/>
    <property type="match status" value="1"/>
</dbReference>
<dbReference type="InterPro" id="IPR018108">
    <property type="entry name" value="MCP_transmembrane"/>
</dbReference>
<proteinExistence type="inferred from homology"/>
<evidence type="ECO:0000256" key="1">
    <source>
        <dbReference type="ARBA" id="ARBA00004141"/>
    </source>
</evidence>
<dbReference type="AlphaFoldDB" id="A0A7S1QIH6"/>
<dbReference type="PROSITE" id="PS50920">
    <property type="entry name" value="SOLCAR"/>
    <property type="match status" value="2"/>
</dbReference>
<evidence type="ECO:0000313" key="7">
    <source>
        <dbReference type="EMBL" id="CAD9139569.1"/>
    </source>
</evidence>
<name>A0A7S1QIH6_NEODS</name>